<evidence type="ECO:0000256" key="7">
    <source>
        <dbReference type="SAM" id="Phobius"/>
    </source>
</evidence>
<dbReference type="PANTHER" id="PTHR30224:SF4">
    <property type="entry name" value="ELECTRON TRANSPORT PROTEIN YCCM-RELATED"/>
    <property type="match status" value="1"/>
</dbReference>
<comment type="subcellular location">
    <subcellularLocation>
        <location evidence="1">Cell membrane</location>
    </subcellularLocation>
</comment>
<dbReference type="PROSITE" id="PS00198">
    <property type="entry name" value="4FE4S_FER_1"/>
    <property type="match status" value="1"/>
</dbReference>
<keyword evidence="3" id="KW-0479">Metal-binding</keyword>
<name>A0A363CYF9_9BACT</name>
<feature type="transmembrane region" description="Helical" evidence="7">
    <location>
        <begin position="397"/>
        <end position="420"/>
    </location>
</feature>
<keyword evidence="10" id="KW-1185">Reference proteome</keyword>
<keyword evidence="7" id="KW-1133">Transmembrane helix</keyword>
<evidence type="ECO:0000256" key="6">
    <source>
        <dbReference type="ARBA" id="ARBA00023136"/>
    </source>
</evidence>
<dbReference type="GO" id="GO:0046872">
    <property type="term" value="F:metal ion binding"/>
    <property type="evidence" value="ECO:0007669"/>
    <property type="project" value="UniProtKB-KW"/>
</dbReference>
<gene>
    <name evidence="9" type="ORF">B0174_07955</name>
</gene>
<dbReference type="OrthoDB" id="9771372at2"/>
<dbReference type="InterPro" id="IPR017896">
    <property type="entry name" value="4Fe4S_Fe-S-bd"/>
</dbReference>
<evidence type="ECO:0000256" key="1">
    <source>
        <dbReference type="ARBA" id="ARBA00004236"/>
    </source>
</evidence>
<evidence type="ECO:0000256" key="3">
    <source>
        <dbReference type="ARBA" id="ARBA00022723"/>
    </source>
</evidence>
<dbReference type="GO" id="GO:0005886">
    <property type="term" value="C:plasma membrane"/>
    <property type="evidence" value="ECO:0007669"/>
    <property type="project" value="UniProtKB-SubCell"/>
</dbReference>
<feature type="domain" description="4Fe-4S ferredoxin-type" evidence="8">
    <location>
        <begin position="211"/>
        <end position="241"/>
    </location>
</feature>
<comment type="caution">
    <text evidence="9">The sequence shown here is derived from an EMBL/GenBank/DDBJ whole genome shotgun (WGS) entry which is preliminary data.</text>
</comment>
<dbReference type="AlphaFoldDB" id="A0A363CYF9"/>
<feature type="transmembrane region" description="Helical" evidence="7">
    <location>
        <begin position="256"/>
        <end position="276"/>
    </location>
</feature>
<keyword evidence="2" id="KW-1003">Cell membrane</keyword>
<keyword evidence="4" id="KW-0408">Iron</keyword>
<dbReference type="PROSITE" id="PS51379">
    <property type="entry name" value="4FE4S_FER_2"/>
    <property type="match status" value="1"/>
</dbReference>
<feature type="transmembrane region" description="Helical" evidence="7">
    <location>
        <begin position="108"/>
        <end position="129"/>
    </location>
</feature>
<feature type="transmembrane region" description="Helical" evidence="7">
    <location>
        <begin position="341"/>
        <end position="360"/>
    </location>
</feature>
<reference evidence="9 10" key="1">
    <citation type="submission" date="2017-02" db="EMBL/GenBank/DDBJ databases">
        <title>Arcobacter caeni sp. nov, a new Arcobacter species isolated from reclaimed water.</title>
        <authorList>
            <person name="Figueras M.J."/>
            <person name="Perez-Cataluna A."/>
            <person name="Salas-Masso N."/>
        </authorList>
    </citation>
    <scope>NUCLEOTIDE SEQUENCE [LARGE SCALE GENOMIC DNA]</scope>
    <source>
        <strain evidence="9 10">RW17-10</strain>
    </source>
</reference>
<organism evidence="9 10">
    <name type="scientific">Arcobacter caeni</name>
    <dbReference type="NCBI Taxonomy" id="1912877"/>
    <lineage>
        <taxon>Bacteria</taxon>
        <taxon>Pseudomonadati</taxon>
        <taxon>Campylobacterota</taxon>
        <taxon>Epsilonproteobacteria</taxon>
        <taxon>Campylobacterales</taxon>
        <taxon>Arcobacteraceae</taxon>
        <taxon>Arcobacter</taxon>
    </lineage>
</organism>
<dbReference type="EMBL" id="MUXE01000010">
    <property type="protein sequence ID" value="PUE64140.1"/>
    <property type="molecule type" value="Genomic_DNA"/>
</dbReference>
<proteinExistence type="predicted"/>
<evidence type="ECO:0000313" key="9">
    <source>
        <dbReference type="EMBL" id="PUE64140.1"/>
    </source>
</evidence>
<feature type="transmembrane region" description="Helical" evidence="7">
    <location>
        <begin position="30"/>
        <end position="48"/>
    </location>
</feature>
<feature type="transmembrane region" description="Helical" evidence="7">
    <location>
        <begin position="310"/>
        <end position="329"/>
    </location>
</feature>
<feature type="transmembrane region" description="Helical" evidence="7">
    <location>
        <begin position="60"/>
        <end position="87"/>
    </location>
</feature>
<dbReference type="InterPro" id="IPR017900">
    <property type="entry name" value="4Fe4S_Fe_S_CS"/>
</dbReference>
<protein>
    <submittedName>
        <fullName evidence="9">Ferredoxin</fullName>
    </submittedName>
</protein>
<evidence type="ECO:0000313" key="10">
    <source>
        <dbReference type="Proteomes" id="UP000251135"/>
    </source>
</evidence>
<feature type="transmembrane region" description="Helical" evidence="7">
    <location>
        <begin position="432"/>
        <end position="455"/>
    </location>
</feature>
<dbReference type="Pfam" id="PF12801">
    <property type="entry name" value="Fer4_5"/>
    <property type="match status" value="2"/>
</dbReference>
<dbReference type="InterPro" id="IPR052378">
    <property type="entry name" value="NosR_regulator"/>
</dbReference>
<feature type="transmembrane region" description="Helical" evidence="7">
    <location>
        <begin position="135"/>
        <end position="157"/>
    </location>
</feature>
<dbReference type="SUPFAM" id="SSF54862">
    <property type="entry name" value="4Fe-4S ferredoxins"/>
    <property type="match status" value="1"/>
</dbReference>
<keyword evidence="7" id="KW-0812">Transmembrane</keyword>
<keyword evidence="6 7" id="KW-0472">Membrane</keyword>
<dbReference type="RefSeq" id="WP_108559450.1">
    <property type="nucleotide sequence ID" value="NZ_MUXE01000010.1"/>
</dbReference>
<dbReference type="GO" id="GO:0051536">
    <property type="term" value="F:iron-sulfur cluster binding"/>
    <property type="evidence" value="ECO:0007669"/>
    <property type="project" value="UniProtKB-KW"/>
</dbReference>
<evidence type="ECO:0000256" key="5">
    <source>
        <dbReference type="ARBA" id="ARBA00023014"/>
    </source>
</evidence>
<keyword evidence="5" id="KW-0411">Iron-sulfur</keyword>
<accession>A0A363CYF9</accession>
<sequence>MVNFVKRDKNDIFSIPLLNIIFKNRVFQRIIQIIVLFLFVYAIYFGFINPTKEENLFTTGLFWGLFWPFFMVTTLATFGRIFCGICPHGFIGKYITKIGLKRKVPKNLANPFIGVFLLFFGWWATYYIYPELFKTPYFTALLFFVMTIIAVVFYYIYDEMAYCKYICPIGTMTKVFSKVSFTKLETYKEHCQDCRTFECASACSYNLKPFTFEKKNSMEDCTLCMDCSSACESVAFKFKKPSNTLFNKFKINKAEIWALIFITASISITMGFHHSLGRSAIVEEFPWTKTARYFESFINFGSIDAVGSFAFLYAVIISIILSVGGMFIASKILKVSFETTFYTLGYAFAPLFIIGGLSHLGEFFFYSYASNIVNGFNQAFYLGFETMKPLASRKDEWVHIFKIFTHIGYIWAFVLMIFRFKLINSKRYLKLLAFPFASALIIFYMGLNFYTAYVFKTYGANIGYNHKNHQTTMENK</sequence>
<dbReference type="Proteomes" id="UP000251135">
    <property type="component" value="Unassembled WGS sequence"/>
</dbReference>
<dbReference type="PANTHER" id="PTHR30224">
    <property type="entry name" value="ELECTRON TRANSPORT PROTEIN"/>
    <property type="match status" value="1"/>
</dbReference>
<evidence type="ECO:0000256" key="4">
    <source>
        <dbReference type="ARBA" id="ARBA00023004"/>
    </source>
</evidence>
<evidence type="ECO:0000259" key="8">
    <source>
        <dbReference type="PROSITE" id="PS51379"/>
    </source>
</evidence>
<evidence type="ECO:0000256" key="2">
    <source>
        <dbReference type="ARBA" id="ARBA00022475"/>
    </source>
</evidence>